<keyword evidence="5" id="KW-1185">Reference proteome</keyword>
<dbReference type="RefSeq" id="WP_237874657.1">
    <property type="nucleotide sequence ID" value="NZ_JAKLTR010000011.1"/>
</dbReference>
<dbReference type="EMBL" id="JAKLTR010000011">
    <property type="protein sequence ID" value="MCG2616120.1"/>
    <property type="molecule type" value="Genomic_DNA"/>
</dbReference>
<keyword evidence="1" id="KW-1133">Transmembrane helix</keyword>
<evidence type="ECO:0000256" key="1">
    <source>
        <dbReference type="SAM" id="Phobius"/>
    </source>
</evidence>
<organism evidence="4 5">
    <name type="scientific">Terrimonas ginsenosidimutans</name>
    <dbReference type="NCBI Taxonomy" id="2908004"/>
    <lineage>
        <taxon>Bacteria</taxon>
        <taxon>Pseudomonadati</taxon>
        <taxon>Bacteroidota</taxon>
        <taxon>Chitinophagia</taxon>
        <taxon>Chitinophagales</taxon>
        <taxon>Chitinophagaceae</taxon>
        <taxon>Terrimonas</taxon>
    </lineage>
</organism>
<keyword evidence="1" id="KW-0812">Transmembrane</keyword>
<feature type="transmembrane region" description="Helical" evidence="1">
    <location>
        <begin position="92"/>
        <end position="110"/>
    </location>
</feature>
<accession>A0ABS9KV16</accession>
<dbReference type="PANTHER" id="PTHR30273">
    <property type="entry name" value="PERIPLASMIC SIGNAL SENSOR AND SIGMA FACTOR ACTIVATOR FECR-RELATED"/>
    <property type="match status" value="1"/>
</dbReference>
<gene>
    <name evidence="4" type="ORF">LZZ85_17620</name>
</gene>
<dbReference type="PANTHER" id="PTHR30273:SF2">
    <property type="entry name" value="PROTEIN FECR"/>
    <property type="match status" value="1"/>
</dbReference>
<protein>
    <submittedName>
        <fullName evidence="4">FecR domain-containing protein</fullName>
    </submittedName>
</protein>
<reference evidence="4" key="1">
    <citation type="submission" date="2022-01" db="EMBL/GenBank/DDBJ databases">
        <authorList>
            <person name="Jo J.-H."/>
            <person name="Im W.-T."/>
        </authorList>
    </citation>
    <scope>NUCLEOTIDE SEQUENCE</scope>
    <source>
        <strain evidence="4">NA20</strain>
    </source>
</reference>
<name>A0ABS9KV16_9BACT</name>
<sequence length="363" mass="40728">MMNDRLTELLSRNLAGEATDAEVQELQQWLQLHPGDQYFAEILHTYWQHHRAVQPLQDHTPDQHFAHILEMATGQPEQEFARPGILRRMFRIAAAAAIVAAIAGTVWALIPRKQHDVIAAQPKVNEVVAGRGIRSKMVLPDGTQVWLNSDSKLQYSAGFSDSTREVELEGEAFFDVVKDPAHPFIVHTSAIDIKVLGTAFNVKSYSQDKTIETTLIHGLIEVTNKTKPELPKIILKPKEKLVFNKFAGAESAGADRADLTVRTGTAAAAIAITALPAHIADTSLVETSWVYNRLIFEGDTFQDVAVKMERWFNTRIHFRNEKVSKYRLSGSFDKESVEEALQALQYIAPFQYKINNNEVEITD</sequence>
<dbReference type="InterPro" id="IPR012373">
    <property type="entry name" value="Ferrdict_sens_TM"/>
</dbReference>
<dbReference type="Pfam" id="PF04773">
    <property type="entry name" value="FecR"/>
    <property type="match status" value="1"/>
</dbReference>
<evidence type="ECO:0000313" key="5">
    <source>
        <dbReference type="Proteomes" id="UP001165367"/>
    </source>
</evidence>
<evidence type="ECO:0000259" key="3">
    <source>
        <dbReference type="Pfam" id="PF16344"/>
    </source>
</evidence>
<dbReference type="InterPro" id="IPR032508">
    <property type="entry name" value="FecR_C"/>
</dbReference>
<dbReference type="Proteomes" id="UP001165367">
    <property type="component" value="Unassembled WGS sequence"/>
</dbReference>
<evidence type="ECO:0000313" key="4">
    <source>
        <dbReference type="EMBL" id="MCG2616120.1"/>
    </source>
</evidence>
<dbReference type="PIRSF" id="PIRSF018266">
    <property type="entry name" value="FecR"/>
    <property type="match status" value="1"/>
</dbReference>
<feature type="domain" description="Protein FecR C-terminal" evidence="3">
    <location>
        <begin position="293"/>
        <end position="361"/>
    </location>
</feature>
<dbReference type="Pfam" id="PF16344">
    <property type="entry name" value="FecR_C"/>
    <property type="match status" value="1"/>
</dbReference>
<comment type="caution">
    <text evidence="4">The sequence shown here is derived from an EMBL/GenBank/DDBJ whole genome shotgun (WGS) entry which is preliminary data.</text>
</comment>
<dbReference type="InterPro" id="IPR006860">
    <property type="entry name" value="FecR"/>
</dbReference>
<keyword evidence="1" id="KW-0472">Membrane</keyword>
<dbReference type="Gene3D" id="2.60.120.1440">
    <property type="match status" value="1"/>
</dbReference>
<evidence type="ECO:0000259" key="2">
    <source>
        <dbReference type="Pfam" id="PF04773"/>
    </source>
</evidence>
<feature type="domain" description="FecR protein" evidence="2">
    <location>
        <begin position="127"/>
        <end position="220"/>
    </location>
</feature>
<proteinExistence type="predicted"/>
<dbReference type="Gene3D" id="3.55.50.30">
    <property type="match status" value="1"/>
</dbReference>